<evidence type="ECO:0000313" key="5">
    <source>
        <dbReference type="EMBL" id="SDN44126.1"/>
    </source>
</evidence>
<dbReference type="InterPro" id="IPR036196">
    <property type="entry name" value="Ptyr_pPase_sf"/>
</dbReference>
<keyword evidence="6" id="KW-1185">Reference proteome</keyword>
<dbReference type="STRING" id="1137991.SAMN05660642_04847"/>
<name>A0A1H0BET5_9ACTN</name>
<dbReference type="Gene3D" id="3.40.50.2300">
    <property type="match status" value="1"/>
</dbReference>
<dbReference type="OrthoDB" id="9784339at2"/>
<gene>
    <name evidence="5" type="ORF">SAMN05660642_04847</name>
</gene>
<comment type="similarity">
    <text evidence="1">Belongs to the low molecular weight phosphotyrosine protein phosphatase family.</text>
</comment>
<accession>A0A1H0BET5</accession>
<dbReference type="InterPro" id="IPR023485">
    <property type="entry name" value="Ptyr_pPase"/>
</dbReference>
<evidence type="ECO:0000313" key="6">
    <source>
        <dbReference type="Proteomes" id="UP000198680"/>
    </source>
</evidence>
<dbReference type="SUPFAM" id="SSF52788">
    <property type="entry name" value="Phosphotyrosine protein phosphatases I"/>
    <property type="match status" value="1"/>
</dbReference>
<evidence type="ECO:0000256" key="2">
    <source>
        <dbReference type="ARBA" id="ARBA00022801"/>
    </source>
</evidence>
<feature type="active site" evidence="3">
    <location>
        <position position="26"/>
    </location>
</feature>
<feature type="domain" description="Phosphotyrosine protein phosphatase I" evidence="4">
    <location>
        <begin position="16"/>
        <end position="76"/>
    </location>
</feature>
<keyword evidence="2" id="KW-0378">Hydrolase</keyword>
<reference evidence="6" key="1">
    <citation type="submission" date="2016-10" db="EMBL/GenBank/DDBJ databases">
        <authorList>
            <person name="Varghese N."/>
            <person name="Submissions S."/>
        </authorList>
    </citation>
    <scope>NUCLEOTIDE SEQUENCE [LARGE SCALE GENOMIC DNA]</scope>
    <source>
        <strain evidence="6">DSM 45419</strain>
    </source>
</reference>
<sequence length="92" mass="9860">MLLSRLHATQRRAVRILFVCTGNVCRSPVAERLATAWTREKLLHSPEADIVQIDSAGMGATSGQPIDRHSAAALVDLGGDPAASCHASSRRR</sequence>
<dbReference type="PRINTS" id="PR00719">
    <property type="entry name" value="LMWPTPASE"/>
</dbReference>
<feature type="active site" description="Nucleophile" evidence="3">
    <location>
        <position position="20"/>
    </location>
</feature>
<proteinExistence type="inferred from homology"/>
<dbReference type="Pfam" id="PF01451">
    <property type="entry name" value="LMWPc"/>
    <property type="match status" value="1"/>
</dbReference>
<evidence type="ECO:0000256" key="1">
    <source>
        <dbReference type="ARBA" id="ARBA00011063"/>
    </source>
</evidence>
<protein>
    <submittedName>
        <fullName evidence="5">Low molecular weight phosphotyrosine protein phosphatase</fullName>
    </submittedName>
</protein>
<dbReference type="InterPro" id="IPR017867">
    <property type="entry name" value="Tyr_phospatase_low_mol_wt"/>
</dbReference>
<dbReference type="EMBL" id="FNHE01000021">
    <property type="protein sequence ID" value="SDN44126.1"/>
    <property type="molecule type" value="Genomic_DNA"/>
</dbReference>
<dbReference type="Proteomes" id="UP000198680">
    <property type="component" value="Unassembled WGS sequence"/>
</dbReference>
<dbReference type="GO" id="GO:0004725">
    <property type="term" value="F:protein tyrosine phosphatase activity"/>
    <property type="evidence" value="ECO:0007669"/>
    <property type="project" value="InterPro"/>
</dbReference>
<evidence type="ECO:0000259" key="4">
    <source>
        <dbReference type="Pfam" id="PF01451"/>
    </source>
</evidence>
<evidence type="ECO:0000256" key="3">
    <source>
        <dbReference type="PIRSR" id="PIRSR617867-1"/>
    </source>
</evidence>
<dbReference type="AlphaFoldDB" id="A0A1H0BET5"/>
<organism evidence="5 6">
    <name type="scientific">Geodermatophilus siccatus</name>
    <dbReference type="NCBI Taxonomy" id="1137991"/>
    <lineage>
        <taxon>Bacteria</taxon>
        <taxon>Bacillati</taxon>
        <taxon>Actinomycetota</taxon>
        <taxon>Actinomycetes</taxon>
        <taxon>Geodermatophilales</taxon>
        <taxon>Geodermatophilaceae</taxon>
        <taxon>Geodermatophilus</taxon>
    </lineage>
</organism>